<evidence type="ECO:0000256" key="2">
    <source>
        <dbReference type="ARBA" id="ARBA00011322"/>
    </source>
</evidence>
<dbReference type="InterPro" id="IPR050535">
    <property type="entry name" value="DNA_Repair-Maintenance_Comp"/>
</dbReference>
<protein>
    <recommendedName>
        <fullName evidence="3 7">Nuclease SbcCD subunit D</fullName>
    </recommendedName>
</protein>
<reference evidence="10 11" key="1">
    <citation type="submission" date="2018-08" db="EMBL/GenBank/DDBJ databases">
        <title>A genome reference for cultivated species of the human gut microbiota.</title>
        <authorList>
            <person name="Zou Y."/>
            <person name="Xue W."/>
            <person name="Luo G."/>
        </authorList>
    </citation>
    <scope>NUCLEOTIDE SEQUENCE [LARGE SCALE GENOMIC DNA]</scope>
    <source>
        <strain evidence="10 11">AM28-23</strain>
    </source>
</reference>
<keyword evidence="7" id="KW-0255">Endonuclease</keyword>
<feature type="domain" description="Nuclease SbcCD subunit D C-terminal" evidence="9">
    <location>
        <begin position="290"/>
        <end position="373"/>
    </location>
</feature>
<organism evidence="10 11">
    <name type="scientific">Blautia obeum</name>
    <dbReference type="NCBI Taxonomy" id="40520"/>
    <lineage>
        <taxon>Bacteria</taxon>
        <taxon>Bacillati</taxon>
        <taxon>Bacillota</taxon>
        <taxon>Clostridia</taxon>
        <taxon>Lachnospirales</taxon>
        <taxon>Lachnospiraceae</taxon>
        <taxon>Blautia</taxon>
    </lineage>
</organism>
<dbReference type="InterPro" id="IPR041796">
    <property type="entry name" value="Mre11_N"/>
</dbReference>
<dbReference type="Pfam" id="PF00149">
    <property type="entry name" value="Metallophos"/>
    <property type="match status" value="1"/>
</dbReference>
<dbReference type="SUPFAM" id="SSF56300">
    <property type="entry name" value="Metallo-dependent phosphatases"/>
    <property type="match status" value="1"/>
</dbReference>
<keyword evidence="7" id="KW-0233">DNA recombination</keyword>
<dbReference type="PANTHER" id="PTHR30337">
    <property type="entry name" value="COMPONENT OF ATP-DEPENDENT DSDNA EXONUCLEASE"/>
    <property type="match status" value="1"/>
</dbReference>
<proteinExistence type="inferred from homology"/>
<accession>A0A414J0K2</accession>
<dbReference type="GO" id="GO:0006260">
    <property type="term" value="P:DNA replication"/>
    <property type="evidence" value="ECO:0007669"/>
    <property type="project" value="UniProtKB-KW"/>
</dbReference>
<dbReference type="Pfam" id="PF12320">
    <property type="entry name" value="SbcD_C"/>
    <property type="match status" value="1"/>
</dbReference>
<evidence type="ECO:0000256" key="3">
    <source>
        <dbReference type="ARBA" id="ARBA00013365"/>
    </source>
</evidence>
<dbReference type="InterPro" id="IPR026843">
    <property type="entry name" value="SbcD_C"/>
</dbReference>
<evidence type="ECO:0000313" key="10">
    <source>
        <dbReference type="EMBL" id="RHE36814.1"/>
    </source>
</evidence>
<dbReference type="CDD" id="cd00840">
    <property type="entry name" value="MPP_Mre11_N"/>
    <property type="match status" value="1"/>
</dbReference>
<dbReference type="Proteomes" id="UP000283745">
    <property type="component" value="Unassembled WGS sequence"/>
</dbReference>
<evidence type="ECO:0000256" key="6">
    <source>
        <dbReference type="ARBA" id="ARBA00022839"/>
    </source>
</evidence>
<feature type="domain" description="Calcineurin-like phosphoesterase" evidence="8">
    <location>
        <begin position="12"/>
        <end position="241"/>
    </location>
</feature>
<comment type="caution">
    <text evidence="10">The sequence shown here is derived from an EMBL/GenBank/DDBJ whole genome shotgun (WGS) entry which is preliminary data.</text>
</comment>
<dbReference type="GO" id="GO:0008408">
    <property type="term" value="F:3'-5' exonuclease activity"/>
    <property type="evidence" value="ECO:0007669"/>
    <property type="project" value="InterPro"/>
</dbReference>
<name>A0A414J0K2_9FIRM</name>
<dbReference type="InterPro" id="IPR004843">
    <property type="entry name" value="Calcineurin-like_PHP"/>
</dbReference>
<keyword evidence="5 7" id="KW-0378">Hydrolase</keyword>
<evidence type="ECO:0000313" key="11">
    <source>
        <dbReference type="Proteomes" id="UP000283745"/>
    </source>
</evidence>
<dbReference type="AlphaFoldDB" id="A0A414J0K2"/>
<keyword evidence="7" id="KW-0235">DNA replication</keyword>
<dbReference type="Gene3D" id="3.60.21.10">
    <property type="match status" value="1"/>
</dbReference>
<evidence type="ECO:0000256" key="1">
    <source>
        <dbReference type="ARBA" id="ARBA00010555"/>
    </source>
</evidence>
<sequence length="393" mass="44857">MELLLLEKELCMKFFHLSDLHIGLKLMNRDLREDQEYILDEITELARRERPDAVVIAGDIYDKAVPSAEAVEVFDRFLVGLTEAVPDAVIMMISGNHDSAPRVNCFRKVLSGQNIYMVGQPPRTESEYIEKVTLNDGYGKVNFYLLPFVKPSMVKQITGTDKNGNNLSYNETLHRLIDRETINQNKRNVLVSHQFYLPTGKKAEEIERMDSEMRTVGNIDEVSVDVLGNFDYAALGHIHKPMKVGSEFYRYCGTPLACSVSEAGQQKGIIMVEMEAKGTVRTTVLPLTPLHQVRVIKGTLKEVLREACGDYVTVILTDKVDLDVIDMQERIRLAFPNLLEIRRENQRKADYSRNIQEEELLDPYELCCSFLKEIDDEEKLILQDVLHTVQGVK</sequence>
<comment type="subunit">
    <text evidence="2 7">Heterodimer of SbcC and SbcD.</text>
</comment>
<evidence type="ECO:0000259" key="9">
    <source>
        <dbReference type="Pfam" id="PF12320"/>
    </source>
</evidence>
<gene>
    <name evidence="7" type="primary">sbcD</name>
    <name evidence="10" type="ORF">DW740_16360</name>
</gene>
<dbReference type="PANTHER" id="PTHR30337:SF0">
    <property type="entry name" value="NUCLEASE SBCCD SUBUNIT D"/>
    <property type="match status" value="1"/>
</dbReference>
<dbReference type="EMBL" id="QSKF01000018">
    <property type="protein sequence ID" value="RHE36814.1"/>
    <property type="molecule type" value="Genomic_DNA"/>
</dbReference>
<dbReference type="InterPro" id="IPR029052">
    <property type="entry name" value="Metallo-depent_PP-like"/>
</dbReference>
<comment type="similarity">
    <text evidence="1 7">Belongs to the SbcD family.</text>
</comment>
<keyword evidence="4 7" id="KW-0540">Nuclease</keyword>
<keyword evidence="6 7" id="KW-0269">Exonuclease</keyword>
<dbReference type="GO" id="GO:0004519">
    <property type="term" value="F:endonuclease activity"/>
    <property type="evidence" value="ECO:0007669"/>
    <property type="project" value="UniProtKB-KW"/>
</dbReference>
<dbReference type="NCBIfam" id="TIGR00619">
    <property type="entry name" value="sbcd"/>
    <property type="match status" value="1"/>
</dbReference>
<dbReference type="GO" id="GO:0006310">
    <property type="term" value="P:DNA recombination"/>
    <property type="evidence" value="ECO:0007669"/>
    <property type="project" value="UniProtKB-KW"/>
</dbReference>
<evidence type="ECO:0000259" key="8">
    <source>
        <dbReference type="Pfam" id="PF00149"/>
    </source>
</evidence>
<comment type="function">
    <text evidence="7">SbcCD cleaves DNA hairpin structures. These structures can inhibit DNA replication and are intermediates in certain DNA recombination reactions. The complex acts as a 3'-&gt;5' double strand exonuclease that can open hairpins. It also has a 5' single-strand endonuclease activity.</text>
</comment>
<evidence type="ECO:0000256" key="7">
    <source>
        <dbReference type="RuleBase" id="RU363069"/>
    </source>
</evidence>
<evidence type="ECO:0000256" key="5">
    <source>
        <dbReference type="ARBA" id="ARBA00022801"/>
    </source>
</evidence>
<evidence type="ECO:0000256" key="4">
    <source>
        <dbReference type="ARBA" id="ARBA00022722"/>
    </source>
</evidence>
<dbReference type="InterPro" id="IPR004593">
    <property type="entry name" value="SbcD"/>
</dbReference>